<organism evidence="2 3">
    <name type="scientific">Salix purpurea</name>
    <name type="common">Purple osier willow</name>
    <dbReference type="NCBI Taxonomy" id="77065"/>
    <lineage>
        <taxon>Eukaryota</taxon>
        <taxon>Viridiplantae</taxon>
        <taxon>Streptophyta</taxon>
        <taxon>Embryophyta</taxon>
        <taxon>Tracheophyta</taxon>
        <taxon>Spermatophyta</taxon>
        <taxon>Magnoliopsida</taxon>
        <taxon>eudicotyledons</taxon>
        <taxon>Gunneridae</taxon>
        <taxon>Pentapetalae</taxon>
        <taxon>rosids</taxon>
        <taxon>fabids</taxon>
        <taxon>Malpighiales</taxon>
        <taxon>Salicaceae</taxon>
        <taxon>Saliceae</taxon>
        <taxon>Salix</taxon>
    </lineage>
</organism>
<evidence type="ECO:0000313" key="3">
    <source>
        <dbReference type="Proteomes" id="UP001151532"/>
    </source>
</evidence>
<comment type="caution">
    <text evidence="2">The sequence shown here is derived from an EMBL/GenBank/DDBJ whole genome shotgun (WGS) entry which is preliminary data.</text>
</comment>
<dbReference type="OrthoDB" id="2020077at2759"/>
<accession>A0A9Q1AA97</accession>
<dbReference type="AlphaFoldDB" id="A0A9Q1AA97"/>
<dbReference type="EMBL" id="JAPFFK010000005">
    <property type="protein sequence ID" value="KAJ6763664.1"/>
    <property type="molecule type" value="Genomic_DNA"/>
</dbReference>
<feature type="transmembrane region" description="Helical" evidence="1">
    <location>
        <begin position="72"/>
        <end position="96"/>
    </location>
</feature>
<dbReference type="GO" id="GO:0016301">
    <property type="term" value="F:kinase activity"/>
    <property type="evidence" value="ECO:0007669"/>
    <property type="project" value="UniProtKB-KW"/>
</dbReference>
<reference evidence="2" key="2">
    <citation type="journal article" date="2023" name="Int. J. Mol. Sci.">
        <title>De Novo Assembly and Annotation of 11 Diverse Shrub Willow (Salix) Genomes Reveals Novel Gene Organization in Sex-Linked Regions.</title>
        <authorList>
            <person name="Hyden B."/>
            <person name="Feng K."/>
            <person name="Yates T.B."/>
            <person name="Jawdy S."/>
            <person name="Cereghino C."/>
            <person name="Smart L.B."/>
            <person name="Muchero W."/>
        </authorList>
    </citation>
    <scope>NUCLEOTIDE SEQUENCE</scope>
    <source>
        <tissue evidence="2">Shoot tip</tissue>
    </source>
</reference>
<keyword evidence="3" id="KW-1185">Reference proteome</keyword>
<keyword evidence="1" id="KW-0812">Transmembrane</keyword>
<evidence type="ECO:0000256" key="1">
    <source>
        <dbReference type="SAM" id="Phobius"/>
    </source>
</evidence>
<keyword evidence="2" id="KW-0418">Kinase</keyword>
<keyword evidence="2" id="KW-0808">Transferase</keyword>
<reference evidence="2" key="1">
    <citation type="submission" date="2022-11" db="EMBL/GenBank/DDBJ databases">
        <authorList>
            <person name="Hyden B.L."/>
            <person name="Feng K."/>
            <person name="Yates T."/>
            <person name="Jawdy S."/>
            <person name="Smart L.B."/>
            <person name="Muchero W."/>
        </authorList>
    </citation>
    <scope>NUCLEOTIDE SEQUENCE</scope>
    <source>
        <tissue evidence="2">Shoot tip</tissue>
    </source>
</reference>
<name>A0A9Q1AA97_SALPP</name>
<keyword evidence="1" id="KW-0472">Membrane</keyword>
<gene>
    <name evidence="2" type="ORF">OIU79_024250</name>
</gene>
<keyword evidence="1" id="KW-1133">Transmembrane helix</keyword>
<dbReference type="Proteomes" id="UP001151532">
    <property type="component" value="Chromosome 13"/>
</dbReference>
<protein>
    <submittedName>
        <fullName evidence="2">LEUCINE-RICH REPEAT PROTEIN KINASE FAMILY PROTEIN</fullName>
    </submittedName>
</protein>
<proteinExistence type="predicted"/>
<sequence length="156" mass="17256">MLLKLFPVYVNQNSSHIFNDSEARRIISMFTGWNIPDSDVFGPYELLYITLLGPYTNVLSATPRKSKLSTGALVGIVVGAIAGAVTLSALVSLLILRKRAGNYRAITKRRRASKAFMKIEGVKYFSYAEMALATNNFNSSSQDGQKSHLFRARQSS</sequence>
<evidence type="ECO:0000313" key="2">
    <source>
        <dbReference type="EMBL" id="KAJ6763664.1"/>
    </source>
</evidence>